<gene>
    <name evidence="2" type="ORF">Q664_40010</name>
</gene>
<proteinExistence type="predicted"/>
<evidence type="ECO:0000313" key="2">
    <source>
        <dbReference type="EMBL" id="KFA88611.1"/>
    </source>
</evidence>
<dbReference type="Proteomes" id="UP000028547">
    <property type="component" value="Unassembled WGS sequence"/>
</dbReference>
<reference evidence="2 3" key="1">
    <citation type="submission" date="2014-07" db="EMBL/GenBank/DDBJ databases">
        <title>Draft Genome Sequence of Gephyronic Acid Producer, Cystobacter violaceus Strain Cb vi76.</title>
        <authorList>
            <person name="Stevens D.C."/>
            <person name="Young J."/>
            <person name="Carmichael R."/>
            <person name="Tan J."/>
            <person name="Taylor R.E."/>
        </authorList>
    </citation>
    <scope>NUCLEOTIDE SEQUENCE [LARGE SCALE GENOMIC DNA]</scope>
    <source>
        <strain evidence="2 3">Cb vi76</strain>
    </source>
</reference>
<name>A0A084SJH6_9BACT</name>
<evidence type="ECO:0000313" key="3">
    <source>
        <dbReference type="Proteomes" id="UP000028547"/>
    </source>
</evidence>
<dbReference type="AlphaFoldDB" id="A0A084SJH6"/>
<evidence type="ECO:0000256" key="1">
    <source>
        <dbReference type="SAM" id="MobiDB-lite"/>
    </source>
</evidence>
<feature type="compositionally biased region" description="Basic and acidic residues" evidence="1">
    <location>
        <begin position="63"/>
        <end position="72"/>
    </location>
</feature>
<dbReference type="EMBL" id="JPMI01000280">
    <property type="protein sequence ID" value="KFA88611.1"/>
    <property type="molecule type" value="Genomic_DNA"/>
</dbReference>
<feature type="region of interest" description="Disordered" evidence="1">
    <location>
        <begin position="186"/>
        <end position="206"/>
    </location>
</feature>
<sequence length="206" mass="23470">MSLEALFSSLVVQPSKLGWVAGLALVGLCGCASDKAMKKPEEAQAKEEVAPQPIRPEPAANEKVTEKDTNGDQKPDVWIFTVDGRMVRKELDINWDGRVDLTTYYGAREEREREAMDLDFDGKVDSVYFYEKGINVRRERDLNGDGKPDVWIFYEKGRLARKERDSNGDGRVDYWEYWENNQVDRIGEDLDGDGNVDKWSRGTPAE</sequence>
<organism evidence="2 3">
    <name type="scientific">Archangium violaceum Cb vi76</name>
    <dbReference type="NCBI Taxonomy" id="1406225"/>
    <lineage>
        <taxon>Bacteria</taxon>
        <taxon>Pseudomonadati</taxon>
        <taxon>Myxococcota</taxon>
        <taxon>Myxococcia</taxon>
        <taxon>Myxococcales</taxon>
        <taxon>Cystobacterineae</taxon>
        <taxon>Archangiaceae</taxon>
        <taxon>Archangium</taxon>
    </lineage>
</organism>
<feature type="compositionally biased region" description="Basic and acidic residues" evidence="1">
    <location>
        <begin position="39"/>
        <end position="49"/>
    </location>
</feature>
<accession>A0A084SJH6</accession>
<protein>
    <submittedName>
        <fullName evidence="2">Uncharacterized protein</fullName>
    </submittedName>
</protein>
<feature type="region of interest" description="Disordered" evidence="1">
    <location>
        <begin position="39"/>
        <end position="72"/>
    </location>
</feature>
<comment type="caution">
    <text evidence="2">The sequence shown here is derived from an EMBL/GenBank/DDBJ whole genome shotgun (WGS) entry which is preliminary data.</text>
</comment>